<sequence>MDLEAALGALTAAAEPDRIEGVAAYHKAARSYLGTPNPAINDLATDWRRSLPLDERLSLAQALWETDIHEARIAAAKLLTQARIRPDDAAVWAMICAWVPDFDAWAIADHACIAGQKRVMADLSRLDEIEAWTTSDHLWTKRAALVITLGLTKSNHPNAEEAAARDRVLGWAAGYVEDRAWFIQKAVAWWIRDLSKHDPARASAFLAAHGAQLKGFARKEAGKYL</sequence>
<dbReference type="InterPro" id="IPR014825">
    <property type="entry name" value="DNA_alkylation"/>
</dbReference>
<keyword evidence="2" id="KW-1185">Reference proteome</keyword>
<dbReference type="PANTHER" id="PTHR34070:SF1">
    <property type="entry name" value="DNA ALKYLATION REPAIR PROTEIN"/>
    <property type="match status" value="1"/>
</dbReference>
<dbReference type="EMBL" id="WUMU01000003">
    <property type="protein sequence ID" value="MXN17085.1"/>
    <property type="molecule type" value="Genomic_DNA"/>
</dbReference>
<accession>A0A6L7FZA0</accession>
<comment type="caution">
    <text evidence="1">The sequence shown here is derived from an EMBL/GenBank/DDBJ whole genome shotgun (WGS) entry which is preliminary data.</text>
</comment>
<dbReference type="RefSeq" id="WP_160892036.1">
    <property type="nucleotide sequence ID" value="NZ_WUMU01000003.1"/>
</dbReference>
<proteinExistence type="predicted"/>
<name>A0A6L7FZA0_9RHOB</name>
<dbReference type="SUPFAM" id="SSF48371">
    <property type="entry name" value="ARM repeat"/>
    <property type="match status" value="1"/>
</dbReference>
<reference evidence="1 2" key="1">
    <citation type="submission" date="2019-12" db="EMBL/GenBank/DDBJ databases">
        <authorList>
            <person name="Li M."/>
        </authorList>
    </citation>
    <scope>NUCLEOTIDE SEQUENCE [LARGE SCALE GENOMIC DNA]</scope>
    <source>
        <strain evidence="1 2">GBMRC 2024</strain>
    </source>
</reference>
<dbReference type="AlphaFoldDB" id="A0A6L7FZA0"/>
<dbReference type="Proteomes" id="UP000477911">
    <property type="component" value="Unassembled WGS sequence"/>
</dbReference>
<protein>
    <submittedName>
        <fullName evidence="1">DNA alkylation repair protein</fullName>
    </submittedName>
</protein>
<dbReference type="InterPro" id="IPR016024">
    <property type="entry name" value="ARM-type_fold"/>
</dbReference>
<dbReference type="Pfam" id="PF08713">
    <property type="entry name" value="DNA_alkylation"/>
    <property type="match status" value="1"/>
</dbReference>
<dbReference type="CDD" id="cd06561">
    <property type="entry name" value="AlkD_like"/>
    <property type="match status" value="1"/>
</dbReference>
<dbReference type="PANTHER" id="PTHR34070">
    <property type="entry name" value="ARMADILLO-TYPE FOLD"/>
    <property type="match status" value="1"/>
</dbReference>
<dbReference type="Gene3D" id="1.25.10.90">
    <property type="match status" value="1"/>
</dbReference>
<gene>
    <name evidence="1" type="ORF">GR170_04505</name>
</gene>
<evidence type="ECO:0000313" key="1">
    <source>
        <dbReference type="EMBL" id="MXN17085.1"/>
    </source>
</evidence>
<organism evidence="1 2">
    <name type="scientific">Pseudooceanicola albus</name>
    <dbReference type="NCBI Taxonomy" id="2692189"/>
    <lineage>
        <taxon>Bacteria</taxon>
        <taxon>Pseudomonadati</taxon>
        <taxon>Pseudomonadota</taxon>
        <taxon>Alphaproteobacteria</taxon>
        <taxon>Rhodobacterales</taxon>
        <taxon>Paracoccaceae</taxon>
        <taxon>Pseudooceanicola</taxon>
    </lineage>
</organism>
<evidence type="ECO:0000313" key="2">
    <source>
        <dbReference type="Proteomes" id="UP000477911"/>
    </source>
</evidence>